<feature type="transmembrane region" description="Helical" evidence="11">
    <location>
        <begin position="9"/>
        <end position="30"/>
    </location>
</feature>
<dbReference type="Pfam" id="PF21355">
    <property type="entry name" value="TRAF-mep_MATH"/>
    <property type="match status" value="1"/>
</dbReference>
<keyword evidence="6 10" id="KW-0863">Zinc-finger</keyword>
<evidence type="ECO:0000313" key="14">
    <source>
        <dbReference type="EMBL" id="CAF1058375.1"/>
    </source>
</evidence>
<keyword evidence="4" id="KW-0053">Apoptosis</keyword>
<dbReference type="PROSITE" id="PS50144">
    <property type="entry name" value="MATH"/>
    <property type="match status" value="1"/>
</dbReference>
<dbReference type="PROSITE" id="PS50089">
    <property type="entry name" value="ZF_RING_2"/>
    <property type="match status" value="1"/>
</dbReference>
<dbReference type="GO" id="GO:0009898">
    <property type="term" value="C:cytoplasmic side of plasma membrane"/>
    <property type="evidence" value="ECO:0007669"/>
    <property type="project" value="TreeGrafter"/>
</dbReference>
<keyword evidence="11" id="KW-1133">Transmembrane helix</keyword>
<accession>A0A814L098</accession>
<keyword evidence="11" id="KW-0812">Transmembrane</keyword>
<evidence type="ECO:0000256" key="11">
    <source>
        <dbReference type="SAM" id="Phobius"/>
    </source>
</evidence>
<dbReference type="SUPFAM" id="SSF57850">
    <property type="entry name" value="RING/U-box"/>
    <property type="match status" value="1"/>
</dbReference>
<keyword evidence="9" id="KW-0175">Coiled coil</keyword>
<keyword evidence="3" id="KW-1017">Isopeptide bond</keyword>
<evidence type="ECO:0000256" key="2">
    <source>
        <dbReference type="ARBA" id="ARBA00022490"/>
    </source>
</evidence>
<dbReference type="InterPro" id="IPR017907">
    <property type="entry name" value="Znf_RING_CS"/>
</dbReference>
<evidence type="ECO:0000256" key="3">
    <source>
        <dbReference type="ARBA" id="ARBA00022499"/>
    </source>
</evidence>
<gene>
    <name evidence="14" type="ORF">EDS130_LOCUS17784</name>
</gene>
<dbReference type="GO" id="GO:0007165">
    <property type="term" value="P:signal transduction"/>
    <property type="evidence" value="ECO:0007669"/>
    <property type="project" value="InterPro"/>
</dbReference>
<dbReference type="GO" id="GO:0043122">
    <property type="term" value="P:regulation of canonical NF-kappaB signal transduction"/>
    <property type="evidence" value="ECO:0007669"/>
    <property type="project" value="TreeGrafter"/>
</dbReference>
<dbReference type="Proteomes" id="UP000663852">
    <property type="component" value="Unassembled WGS sequence"/>
</dbReference>
<name>A0A814L098_ADIRI</name>
<evidence type="ECO:0000256" key="8">
    <source>
        <dbReference type="ARBA" id="ARBA00022843"/>
    </source>
</evidence>
<dbReference type="GO" id="GO:0005737">
    <property type="term" value="C:cytoplasm"/>
    <property type="evidence" value="ECO:0007669"/>
    <property type="project" value="UniProtKB-SubCell"/>
</dbReference>
<evidence type="ECO:0000256" key="9">
    <source>
        <dbReference type="ARBA" id="ARBA00023054"/>
    </source>
</evidence>
<keyword evidence="2" id="KW-0963">Cytoplasm</keyword>
<dbReference type="InterPro" id="IPR013083">
    <property type="entry name" value="Znf_RING/FYVE/PHD"/>
</dbReference>
<dbReference type="GO" id="GO:0005164">
    <property type="term" value="F:tumor necrosis factor receptor binding"/>
    <property type="evidence" value="ECO:0007669"/>
    <property type="project" value="TreeGrafter"/>
</dbReference>
<dbReference type="InterPro" id="IPR008974">
    <property type="entry name" value="TRAF-like"/>
</dbReference>
<evidence type="ECO:0000259" key="13">
    <source>
        <dbReference type="PROSITE" id="PS50144"/>
    </source>
</evidence>
<dbReference type="PANTHER" id="PTHR10131:SF138">
    <property type="entry name" value="RE66324P"/>
    <property type="match status" value="1"/>
</dbReference>
<comment type="subcellular location">
    <subcellularLocation>
        <location evidence="1">Cytoplasm</location>
    </subcellularLocation>
</comment>
<dbReference type="InterPro" id="IPR049342">
    <property type="entry name" value="TRAF1-6_MATH_dom"/>
</dbReference>
<evidence type="ECO:0000256" key="1">
    <source>
        <dbReference type="ARBA" id="ARBA00004496"/>
    </source>
</evidence>
<dbReference type="InterPro" id="IPR012227">
    <property type="entry name" value="TNF_rcpt-assoc_TRAF_met"/>
</dbReference>
<dbReference type="Gene3D" id="3.30.40.10">
    <property type="entry name" value="Zinc/RING finger domain, C3HC4 (zinc finger)"/>
    <property type="match status" value="2"/>
</dbReference>
<evidence type="ECO:0000256" key="10">
    <source>
        <dbReference type="PROSITE-ProRule" id="PRU00175"/>
    </source>
</evidence>
<dbReference type="InterPro" id="IPR002083">
    <property type="entry name" value="MATH/TRAF_dom"/>
</dbReference>
<evidence type="ECO:0000259" key="12">
    <source>
        <dbReference type="PROSITE" id="PS50089"/>
    </source>
</evidence>
<evidence type="ECO:0000256" key="4">
    <source>
        <dbReference type="ARBA" id="ARBA00022703"/>
    </source>
</evidence>
<feature type="domain" description="RING-type" evidence="12">
    <location>
        <begin position="45"/>
        <end position="83"/>
    </location>
</feature>
<dbReference type="GO" id="GO:0006915">
    <property type="term" value="P:apoptotic process"/>
    <property type="evidence" value="ECO:0007669"/>
    <property type="project" value="UniProtKB-KW"/>
</dbReference>
<keyword evidence="7" id="KW-0862">Zinc</keyword>
<dbReference type="FunFam" id="2.60.210.10:FF:000001">
    <property type="entry name" value="TNF receptor-associated factor"/>
    <property type="match status" value="1"/>
</dbReference>
<dbReference type="GO" id="GO:0042981">
    <property type="term" value="P:regulation of apoptotic process"/>
    <property type="evidence" value="ECO:0007669"/>
    <property type="project" value="InterPro"/>
</dbReference>
<evidence type="ECO:0000256" key="7">
    <source>
        <dbReference type="ARBA" id="ARBA00022833"/>
    </source>
</evidence>
<dbReference type="PIRSF" id="PIRSF015614">
    <property type="entry name" value="TRAF"/>
    <property type="match status" value="1"/>
</dbReference>
<evidence type="ECO:0000256" key="5">
    <source>
        <dbReference type="ARBA" id="ARBA00022723"/>
    </source>
</evidence>
<sequence>MRNSRSKNLINYFCVVVFLFSVVLLDQFAYKYTEKIDLISSTFKCSQCSLILRDPVQLIGCGHRLCQSCVREQPGDSITCAECYQRFSRKDFQRDRGFQNDLNTLVVHCAYCDWTDEMKKYQKHLNEMHSNPTCEFCEEKFSSDEDFIRHQLYSCEKIFVSCPFKQFGCQDHIPLISLNKHYRTAQHQLILMNIVFRWKSLLATGLLIDFKQTEQITADELQDIAEMVNILSETIPVLKDDSQRIISEASHLQENLNAISQDCSTLKLSIQEQNSVLDTLAVSQERLQADIKSIEGMINTASSTTYDGTYIWKIDHIAAKIIDARTEKQMFICSPSFYSSVTGYKMCLRLYLNGDKDAHGTHISLFIVLMRGPYDAILEFPFLYKIIFCLYDQTKRQDHIIDSFLPDETSNSFHRPTSEMNVASGISRFASLKVVNEEDSRYTREDTMYIKAAIDFLHMHRISIHP</sequence>
<feature type="domain" description="MATH" evidence="13">
    <location>
        <begin position="307"/>
        <end position="454"/>
    </location>
</feature>
<proteinExistence type="predicted"/>
<evidence type="ECO:0000256" key="6">
    <source>
        <dbReference type="ARBA" id="ARBA00022771"/>
    </source>
</evidence>
<comment type="caution">
    <text evidence="14">The sequence shown here is derived from an EMBL/GenBank/DDBJ whole genome shotgun (WGS) entry which is preliminary data.</text>
</comment>
<evidence type="ECO:0000313" key="15">
    <source>
        <dbReference type="Proteomes" id="UP000663852"/>
    </source>
</evidence>
<dbReference type="Gene3D" id="2.60.210.10">
    <property type="entry name" value="Apoptosis, Tumor Necrosis Factor Receptor Associated Protein 2, Chain A"/>
    <property type="match status" value="1"/>
</dbReference>
<protein>
    <submittedName>
        <fullName evidence="14">Uncharacterized protein</fullName>
    </submittedName>
</protein>
<keyword evidence="5" id="KW-0479">Metal-binding</keyword>
<organism evidence="14 15">
    <name type="scientific">Adineta ricciae</name>
    <name type="common">Rotifer</name>
    <dbReference type="NCBI Taxonomy" id="249248"/>
    <lineage>
        <taxon>Eukaryota</taxon>
        <taxon>Metazoa</taxon>
        <taxon>Spiralia</taxon>
        <taxon>Gnathifera</taxon>
        <taxon>Rotifera</taxon>
        <taxon>Eurotatoria</taxon>
        <taxon>Bdelloidea</taxon>
        <taxon>Adinetida</taxon>
        <taxon>Adinetidae</taxon>
        <taxon>Adineta</taxon>
    </lineage>
</organism>
<dbReference type="PANTHER" id="PTHR10131">
    <property type="entry name" value="TNF RECEPTOR ASSOCIATED FACTOR"/>
    <property type="match status" value="1"/>
</dbReference>
<dbReference type="GO" id="GO:0008270">
    <property type="term" value="F:zinc ion binding"/>
    <property type="evidence" value="ECO:0007669"/>
    <property type="project" value="UniProtKB-KW"/>
</dbReference>
<keyword evidence="8" id="KW-0832">Ubl conjugation</keyword>
<dbReference type="PROSITE" id="PS00518">
    <property type="entry name" value="ZF_RING_1"/>
    <property type="match status" value="1"/>
</dbReference>
<dbReference type="SUPFAM" id="SSF49599">
    <property type="entry name" value="TRAF domain-like"/>
    <property type="match status" value="1"/>
</dbReference>
<dbReference type="InterPro" id="IPR001841">
    <property type="entry name" value="Znf_RING"/>
</dbReference>
<keyword evidence="11" id="KW-0472">Membrane</keyword>
<dbReference type="OrthoDB" id="6499288at2759"/>
<reference evidence="14" key="1">
    <citation type="submission" date="2021-02" db="EMBL/GenBank/DDBJ databases">
        <authorList>
            <person name="Nowell W R."/>
        </authorList>
    </citation>
    <scope>NUCLEOTIDE SEQUENCE</scope>
</reference>
<dbReference type="EMBL" id="CAJNOJ010000081">
    <property type="protein sequence ID" value="CAF1058375.1"/>
    <property type="molecule type" value="Genomic_DNA"/>
</dbReference>
<dbReference type="AlphaFoldDB" id="A0A814L098"/>